<keyword evidence="10" id="KW-0963">Cytoplasm</keyword>
<dbReference type="Proteomes" id="UP000253570">
    <property type="component" value="Unassembled WGS sequence"/>
</dbReference>
<dbReference type="EC" id="6.1.1.16" evidence="10"/>
<keyword evidence="9 10" id="KW-0030">Aminoacyl-tRNA synthetase</keyword>
<feature type="binding site" evidence="10">
    <location>
        <position position="246"/>
    </location>
    <ligand>
        <name>Zn(2+)</name>
        <dbReference type="ChEBI" id="CHEBI:29105"/>
    </ligand>
</feature>
<protein>
    <recommendedName>
        <fullName evidence="10">Cysteine--tRNA ligase</fullName>
        <ecNumber evidence="10">6.1.1.16</ecNumber>
    </recommendedName>
    <alternativeName>
        <fullName evidence="10">Cysteinyl-tRNA synthetase</fullName>
        <shortName evidence="10">CysRS</shortName>
    </alternativeName>
</protein>
<evidence type="ECO:0000256" key="6">
    <source>
        <dbReference type="ARBA" id="ARBA00022833"/>
    </source>
</evidence>
<name>A0A368DPQ8_9PROT</name>
<evidence type="ECO:0000256" key="1">
    <source>
        <dbReference type="ARBA" id="ARBA00005594"/>
    </source>
</evidence>
<dbReference type="EMBL" id="QOQD01000008">
    <property type="protein sequence ID" value="RCL73263.1"/>
    <property type="molecule type" value="Genomic_DNA"/>
</dbReference>
<dbReference type="NCBIfam" id="TIGR00435">
    <property type="entry name" value="cysS"/>
    <property type="match status" value="1"/>
</dbReference>
<feature type="binding site" evidence="10">
    <location>
        <position position="278"/>
    </location>
    <ligand>
        <name>ATP</name>
        <dbReference type="ChEBI" id="CHEBI:30616"/>
    </ligand>
</feature>
<keyword evidence="6 10" id="KW-0862">Zinc</keyword>
<proteinExistence type="inferred from homology"/>
<comment type="subcellular location">
    <subcellularLocation>
        <location evidence="10">Cytoplasm</location>
    </subcellularLocation>
</comment>
<dbReference type="PANTHER" id="PTHR10890">
    <property type="entry name" value="CYSTEINYL-TRNA SYNTHETASE"/>
    <property type="match status" value="1"/>
</dbReference>
<evidence type="ECO:0000256" key="10">
    <source>
        <dbReference type="HAMAP-Rule" id="MF_00041"/>
    </source>
</evidence>
<dbReference type="GO" id="GO:0004817">
    <property type="term" value="F:cysteine-tRNA ligase activity"/>
    <property type="evidence" value="ECO:0007669"/>
    <property type="project" value="UniProtKB-UniRule"/>
</dbReference>
<dbReference type="GO" id="GO:0008270">
    <property type="term" value="F:zinc ion binding"/>
    <property type="evidence" value="ECO:0007669"/>
    <property type="project" value="UniProtKB-UniRule"/>
</dbReference>
<evidence type="ECO:0000256" key="7">
    <source>
        <dbReference type="ARBA" id="ARBA00022840"/>
    </source>
</evidence>
<dbReference type="Pfam" id="PF01406">
    <property type="entry name" value="tRNA-synt_1e"/>
    <property type="match status" value="1"/>
</dbReference>
<dbReference type="PRINTS" id="PR00983">
    <property type="entry name" value="TRNASYNTHCYS"/>
</dbReference>
<evidence type="ECO:0000256" key="3">
    <source>
        <dbReference type="ARBA" id="ARBA00022598"/>
    </source>
</evidence>
<sequence length="455" mass="52779">MDLFLYNSISREKEMFIPIDSKNIRMYVCGPTVYDSPHIGNARPVIIFDLLYRLLRYKYGNDKVQYIRNITDVDDKINKIALEKYPDIDINDAISQLTKNIEYIFKDNAKKLNCLNPTLEPRATDHIRQMIEMIKKLIDSDKAYVSDRHVLFSINSHKNYGSLSKKSQKDLLAGARVEIAKYKENPLDFVLWKPSQINEPYWDSPWGKGRPGWHIECSAMSSEYFGSTFDIHGGGIDLIFPHHENEIAQSCSYHSNKKMANFFMHNGSLNLEGKKMSKSTGNIVSLGDLLGKYSGPVIRLAMLSTHYRQPIDWTEKNLQQSKNILKKWSNKLNQISNKDSKESIPEGVYKSLLDDLNTPQALSHMHKYFNNKEYDKLKNSIEIMGFTSHSLTEGNDIKSKNTQISELEILTLIDERKDARTRKDYKKSDEIRNKLEIRGIRLQDEDNETTWEFIE</sequence>
<feature type="binding site" evidence="10">
    <location>
        <position position="242"/>
    </location>
    <ligand>
        <name>Zn(2+)</name>
        <dbReference type="ChEBI" id="CHEBI:29105"/>
    </ligand>
</feature>
<evidence type="ECO:0000256" key="2">
    <source>
        <dbReference type="ARBA" id="ARBA00011245"/>
    </source>
</evidence>
<comment type="caution">
    <text evidence="12">The sequence shown here is derived from an EMBL/GenBank/DDBJ whole genome shotgun (WGS) entry which is preliminary data.</text>
</comment>
<dbReference type="SUPFAM" id="SSF47323">
    <property type="entry name" value="Anticodon-binding domain of a subclass of class I aminoacyl-tRNA synthetases"/>
    <property type="match status" value="1"/>
</dbReference>
<evidence type="ECO:0000256" key="5">
    <source>
        <dbReference type="ARBA" id="ARBA00022741"/>
    </source>
</evidence>
<evidence type="ECO:0000259" key="11">
    <source>
        <dbReference type="Pfam" id="PF01406"/>
    </source>
</evidence>
<feature type="short sequence motif" description="'HIGH' region" evidence="10">
    <location>
        <begin position="31"/>
        <end position="41"/>
    </location>
</feature>
<keyword evidence="7 10" id="KW-0067">ATP-binding</keyword>
<dbReference type="AlphaFoldDB" id="A0A368DPQ8"/>
<dbReference type="InterPro" id="IPR015803">
    <property type="entry name" value="Cys-tRNA-ligase"/>
</dbReference>
<dbReference type="Gene3D" id="3.40.50.620">
    <property type="entry name" value="HUPs"/>
    <property type="match status" value="1"/>
</dbReference>
<feature type="short sequence motif" description="'KMSKS' region" evidence="10">
    <location>
        <begin position="275"/>
        <end position="279"/>
    </location>
</feature>
<evidence type="ECO:0000313" key="12">
    <source>
        <dbReference type="EMBL" id="RCL73263.1"/>
    </source>
</evidence>
<accession>A0A368DPQ8</accession>
<comment type="subunit">
    <text evidence="2 10">Monomer.</text>
</comment>
<evidence type="ECO:0000313" key="13">
    <source>
        <dbReference type="Proteomes" id="UP000253570"/>
    </source>
</evidence>
<keyword evidence="3 10" id="KW-0436">Ligase</keyword>
<dbReference type="GO" id="GO:0005524">
    <property type="term" value="F:ATP binding"/>
    <property type="evidence" value="ECO:0007669"/>
    <property type="project" value="UniProtKB-UniRule"/>
</dbReference>
<keyword evidence="8 10" id="KW-0648">Protein biosynthesis</keyword>
<organism evidence="12 13">
    <name type="scientific">PS1 clade bacterium</name>
    <dbReference type="NCBI Taxonomy" id="2175152"/>
    <lineage>
        <taxon>Bacteria</taxon>
        <taxon>Pseudomonadati</taxon>
        <taxon>Pseudomonadota</taxon>
        <taxon>Alphaproteobacteria</taxon>
        <taxon>PS1 clade</taxon>
    </lineage>
</organism>
<reference evidence="12 13" key="1">
    <citation type="journal article" date="2018" name="Microbiome">
        <title>Fine metagenomic profile of the Mediterranean stratified and mixed water columns revealed by assembly and recruitment.</title>
        <authorList>
            <person name="Haro-Moreno J.M."/>
            <person name="Lopez-Perez M."/>
            <person name="De La Torre J.R."/>
            <person name="Picazo A."/>
            <person name="Camacho A."/>
            <person name="Rodriguez-Valera F."/>
        </authorList>
    </citation>
    <scope>NUCLEOTIDE SEQUENCE [LARGE SCALE GENOMIC DNA]</scope>
    <source>
        <strain evidence="12">MED-G57</strain>
    </source>
</reference>
<evidence type="ECO:0000256" key="9">
    <source>
        <dbReference type="ARBA" id="ARBA00023146"/>
    </source>
</evidence>
<dbReference type="InterPro" id="IPR024909">
    <property type="entry name" value="Cys-tRNA/MSH_ligase"/>
</dbReference>
<dbReference type="GO" id="GO:0006423">
    <property type="term" value="P:cysteinyl-tRNA aminoacylation"/>
    <property type="evidence" value="ECO:0007669"/>
    <property type="project" value="UniProtKB-UniRule"/>
</dbReference>
<comment type="cofactor">
    <cofactor evidence="10">
        <name>Zn(2+)</name>
        <dbReference type="ChEBI" id="CHEBI:29105"/>
    </cofactor>
    <text evidence="10">Binds 1 zinc ion per subunit.</text>
</comment>
<dbReference type="SUPFAM" id="SSF52374">
    <property type="entry name" value="Nucleotidylyl transferase"/>
    <property type="match status" value="1"/>
</dbReference>
<dbReference type="HAMAP" id="MF_00041">
    <property type="entry name" value="Cys_tRNA_synth"/>
    <property type="match status" value="1"/>
</dbReference>
<dbReference type="Gene3D" id="1.20.120.1910">
    <property type="entry name" value="Cysteine-tRNA ligase, C-terminal anti-codon recognition domain"/>
    <property type="match status" value="1"/>
</dbReference>
<evidence type="ECO:0000256" key="8">
    <source>
        <dbReference type="ARBA" id="ARBA00022917"/>
    </source>
</evidence>
<dbReference type="PANTHER" id="PTHR10890:SF3">
    <property type="entry name" value="CYSTEINE--TRNA LIGASE, CYTOPLASMIC"/>
    <property type="match status" value="1"/>
</dbReference>
<gene>
    <name evidence="10" type="primary">cysS</name>
    <name evidence="12" type="ORF">DBW71_04000</name>
</gene>
<comment type="similarity">
    <text evidence="1 10">Belongs to the class-I aminoacyl-tRNA synthetase family.</text>
</comment>
<dbReference type="InterPro" id="IPR032678">
    <property type="entry name" value="tRNA-synt_1_cat_dom"/>
</dbReference>
<dbReference type="InterPro" id="IPR009080">
    <property type="entry name" value="tRNAsynth_Ia_anticodon-bd"/>
</dbReference>
<dbReference type="GO" id="GO:0005829">
    <property type="term" value="C:cytosol"/>
    <property type="evidence" value="ECO:0007669"/>
    <property type="project" value="TreeGrafter"/>
</dbReference>
<feature type="binding site" evidence="10">
    <location>
        <position position="29"/>
    </location>
    <ligand>
        <name>Zn(2+)</name>
        <dbReference type="ChEBI" id="CHEBI:29105"/>
    </ligand>
</feature>
<comment type="catalytic activity">
    <reaction evidence="10">
        <text>tRNA(Cys) + L-cysteine + ATP = L-cysteinyl-tRNA(Cys) + AMP + diphosphate</text>
        <dbReference type="Rhea" id="RHEA:17773"/>
        <dbReference type="Rhea" id="RHEA-COMP:9661"/>
        <dbReference type="Rhea" id="RHEA-COMP:9679"/>
        <dbReference type="ChEBI" id="CHEBI:30616"/>
        <dbReference type="ChEBI" id="CHEBI:33019"/>
        <dbReference type="ChEBI" id="CHEBI:35235"/>
        <dbReference type="ChEBI" id="CHEBI:78442"/>
        <dbReference type="ChEBI" id="CHEBI:78517"/>
        <dbReference type="ChEBI" id="CHEBI:456215"/>
        <dbReference type="EC" id="6.1.1.16"/>
    </reaction>
</comment>
<keyword evidence="4 10" id="KW-0479">Metal-binding</keyword>
<dbReference type="InterPro" id="IPR014729">
    <property type="entry name" value="Rossmann-like_a/b/a_fold"/>
</dbReference>
<evidence type="ECO:0000256" key="4">
    <source>
        <dbReference type="ARBA" id="ARBA00022723"/>
    </source>
</evidence>
<feature type="domain" description="tRNA synthetases class I catalytic" evidence="11">
    <location>
        <begin position="17"/>
        <end position="322"/>
    </location>
</feature>
<feature type="binding site" evidence="10">
    <location>
        <position position="217"/>
    </location>
    <ligand>
        <name>Zn(2+)</name>
        <dbReference type="ChEBI" id="CHEBI:29105"/>
    </ligand>
</feature>
<dbReference type="CDD" id="cd00672">
    <property type="entry name" value="CysRS_core"/>
    <property type="match status" value="1"/>
</dbReference>
<keyword evidence="5 10" id="KW-0547">Nucleotide-binding</keyword>